<dbReference type="OrthoDB" id="9797304at2"/>
<evidence type="ECO:0000256" key="3">
    <source>
        <dbReference type="ARBA" id="ARBA00022679"/>
    </source>
</evidence>
<keyword evidence="4 8" id="KW-0418">Kinase</keyword>
<dbReference type="InterPro" id="IPR036890">
    <property type="entry name" value="HATPase_C_sf"/>
</dbReference>
<evidence type="ECO:0000256" key="6">
    <source>
        <dbReference type="SAM" id="Phobius"/>
    </source>
</evidence>
<sequence length="774" mass="84143">MDSSTAAEGFTLGLPALLLIGLLLAAWTAAAGLALVVSRRKLRRARRDRRANLRLSRMIDESPALPLLVRSNGRIEASERLAAWFGCSSLPQHLHGLAGPESGLPVEEAEALWDAVEKTRSSAAPLRMMLHPGGANHALSVIGHLADPQVAGGGAVMLWVSDASDSAEEIARLSAEAERSRHDFHALVGLIEAAPVPMWFRDTDGRLRLVNSAYVAAVGADSAEDVVSGGIELVETVGGMTATEVAEQAKASQQAVERQAMITIDGERRAFRVSDLPVGNEGVAGYAVDVEDLQLLEREYRAFRNAQRALLDQMSSGVAQFDHARQLVFTNLPMQRIFRLPPNIGQEALPVGRIFDMMRNAGRLPEVRDFPAWRAEREGWFTANDVKDEEWVLADGTHLRVVAQPMPDGGLVMIFEDRTEQLKLASARDTLLRTRTATFDNLFEGLVVLAPDGRLQIWNRRFAAEWNLREEVLAGHPHIDALLEGMAPLLRDRADTRRIRLLVEAATLQREQTTGRVTLADGRTLALAGVPLPDGNGMLTSLDITDAQKAEAALIERNEALVEADAVKTRFLANMSYEFRTPLTSITGFAEMLRAGVAGEMTETGREYVTAILDSTARLSQQIEAVLDLTQSEAGLMPMAEEDVELMPLVTGLVQDRSQAIEQADITFNLRGDRTSGLVSGDERQLARAIGNLIDNAIASSPRGGRINMDLRRRRDGVAITITHDNAQEGVSGSADTSAGLNLPLARELIEAHKGSLDHAQDARGRVVVTVVLP</sequence>
<dbReference type="InterPro" id="IPR005467">
    <property type="entry name" value="His_kinase_dom"/>
</dbReference>
<name>A0A1Z1F950_9SPHN</name>
<dbReference type="CDD" id="cd00075">
    <property type="entry name" value="HATPase"/>
    <property type="match status" value="1"/>
</dbReference>
<dbReference type="SUPFAM" id="SSF47384">
    <property type="entry name" value="Homodimeric domain of signal transducing histidine kinase"/>
    <property type="match status" value="1"/>
</dbReference>
<evidence type="ECO:0000313" key="8">
    <source>
        <dbReference type="EMBL" id="ARU15348.1"/>
    </source>
</evidence>
<evidence type="ECO:0000256" key="5">
    <source>
        <dbReference type="ARBA" id="ARBA00023012"/>
    </source>
</evidence>
<dbReference type="InterPro" id="IPR050736">
    <property type="entry name" value="Sensor_HK_Regulatory"/>
</dbReference>
<dbReference type="Gene3D" id="1.10.287.130">
    <property type="match status" value="1"/>
</dbReference>
<gene>
    <name evidence="8" type="ORF">A9D14_03085</name>
</gene>
<evidence type="ECO:0000256" key="1">
    <source>
        <dbReference type="ARBA" id="ARBA00000085"/>
    </source>
</evidence>
<proteinExistence type="predicted"/>
<protein>
    <recommendedName>
        <fullName evidence="2">histidine kinase</fullName>
        <ecNumber evidence="2">2.7.13.3</ecNumber>
    </recommendedName>
</protein>
<dbReference type="EC" id="2.7.13.3" evidence="2"/>
<dbReference type="Pfam" id="PF12860">
    <property type="entry name" value="PAS_7"/>
    <property type="match status" value="2"/>
</dbReference>
<keyword evidence="6" id="KW-0472">Membrane</keyword>
<dbReference type="InterPro" id="IPR000014">
    <property type="entry name" value="PAS"/>
</dbReference>
<evidence type="ECO:0000313" key="9">
    <source>
        <dbReference type="Proteomes" id="UP000195807"/>
    </source>
</evidence>
<dbReference type="PROSITE" id="PS50109">
    <property type="entry name" value="HIS_KIN"/>
    <property type="match status" value="1"/>
</dbReference>
<dbReference type="Gene3D" id="3.30.450.20">
    <property type="entry name" value="PAS domain"/>
    <property type="match status" value="2"/>
</dbReference>
<dbReference type="Pfam" id="PF00512">
    <property type="entry name" value="HisKA"/>
    <property type="match status" value="1"/>
</dbReference>
<dbReference type="AlphaFoldDB" id="A0A1Z1F950"/>
<dbReference type="SMART" id="SM00091">
    <property type="entry name" value="PAS"/>
    <property type="match status" value="3"/>
</dbReference>
<keyword evidence="6" id="KW-0812">Transmembrane</keyword>
<dbReference type="SUPFAM" id="SSF55785">
    <property type="entry name" value="PYP-like sensor domain (PAS domain)"/>
    <property type="match status" value="2"/>
</dbReference>
<dbReference type="InterPro" id="IPR035965">
    <property type="entry name" value="PAS-like_dom_sf"/>
</dbReference>
<comment type="catalytic activity">
    <reaction evidence="1">
        <text>ATP + protein L-histidine = ADP + protein N-phospho-L-histidine.</text>
        <dbReference type="EC" id="2.7.13.3"/>
    </reaction>
</comment>
<keyword evidence="6" id="KW-1133">Transmembrane helix</keyword>
<dbReference type="RefSeq" id="WP_066842851.1">
    <property type="nucleotide sequence ID" value="NZ_CP019602.1"/>
</dbReference>
<dbReference type="EMBL" id="CP019602">
    <property type="protein sequence ID" value="ARU15348.1"/>
    <property type="molecule type" value="Genomic_DNA"/>
</dbReference>
<dbReference type="PANTHER" id="PTHR43711:SF1">
    <property type="entry name" value="HISTIDINE KINASE 1"/>
    <property type="match status" value="1"/>
</dbReference>
<feature type="domain" description="Histidine kinase" evidence="7">
    <location>
        <begin position="574"/>
        <end position="774"/>
    </location>
</feature>
<dbReference type="SUPFAM" id="SSF55874">
    <property type="entry name" value="ATPase domain of HSP90 chaperone/DNA topoisomerase II/histidine kinase"/>
    <property type="match status" value="1"/>
</dbReference>
<dbReference type="STRING" id="450378.GCA_001661675_00615"/>
<organism evidence="8 9">
    <name type="scientific">Croceicoccus marinus</name>
    <dbReference type="NCBI Taxonomy" id="450378"/>
    <lineage>
        <taxon>Bacteria</taxon>
        <taxon>Pseudomonadati</taxon>
        <taxon>Pseudomonadota</taxon>
        <taxon>Alphaproteobacteria</taxon>
        <taxon>Sphingomonadales</taxon>
        <taxon>Erythrobacteraceae</taxon>
        <taxon>Croceicoccus</taxon>
    </lineage>
</organism>
<dbReference type="Proteomes" id="UP000195807">
    <property type="component" value="Chromosome"/>
</dbReference>
<dbReference type="InterPro" id="IPR036097">
    <property type="entry name" value="HisK_dim/P_sf"/>
</dbReference>
<evidence type="ECO:0000256" key="2">
    <source>
        <dbReference type="ARBA" id="ARBA00012438"/>
    </source>
</evidence>
<dbReference type="CDD" id="cd00082">
    <property type="entry name" value="HisKA"/>
    <property type="match status" value="1"/>
</dbReference>
<dbReference type="InterPro" id="IPR003594">
    <property type="entry name" value="HATPase_dom"/>
</dbReference>
<keyword evidence="9" id="KW-1185">Reference proteome</keyword>
<reference evidence="8 9" key="1">
    <citation type="submission" date="2017-01" db="EMBL/GenBank/DDBJ databases">
        <title>Complete genome sequence of esterase-producing bacterium Croceicoccus marinus E4A9.</title>
        <authorList>
            <person name="Wu Y.-H."/>
            <person name="Cheng H."/>
            <person name="Xu L."/>
            <person name="Huo Y.-Y."/>
            <person name="Wang C.-S."/>
            <person name="Xu X.-W."/>
        </authorList>
    </citation>
    <scope>NUCLEOTIDE SEQUENCE [LARGE SCALE GENOMIC DNA]</scope>
    <source>
        <strain evidence="8 9">E4A9</strain>
    </source>
</reference>
<dbReference type="Gene3D" id="3.30.565.10">
    <property type="entry name" value="Histidine kinase-like ATPase, C-terminal domain"/>
    <property type="match status" value="1"/>
</dbReference>
<feature type="transmembrane region" description="Helical" evidence="6">
    <location>
        <begin position="12"/>
        <end position="37"/>
    </location>
</feature>
<dbReference type="KEGG" id="cman:A9D14_03085"/>
<dbReference type="GO" id="GO:0000155">
    <property type="term" value="F:phosphorelay sensor kinase activity"/>
    <property type="evidence" value="ECO:0007669"/>
    <property type="project" value="InterPro"/>
</dbReference>
<accession>A0A1Z1F950</accession>
<dbReference type="PANTHER" id="PTHR43711">
    <property type="entry name" value="TWO-COMPONENT HISTIDINE KINASE"/>
    <property type="match status" value="1"/>
</dbReference>
<keyword evidence="3" id="KW-0808">Transferase</keyword>
<evidence type="ECO:0000256" key="4">
    <source>
        <dbReference type="ARBA" id="ARBA00022777"/>
    </source>
</evidence>
<dbReference type="SMART" id="SM00388">
    <property type="entry name" value="HisKA"/>
    <property type="match status" value="1"/>
</dbReference>
<dbReference type="InterPro" id="IPR003661">
    <property type="entry name" value="HisK_dim/P_dom"/>
</dbReference>
<keyword evidence="5" id="KW-0902">Two-component regulatory system</keyword>
<dbReference type="Pfam" id="PF02518">
    <property type="entry name" value="HATPase_c"/>
    <property type="match status" value="1"/>
</dbReference>
<evidence type="ECO:0000259" key="7">
    <source>
        <dbReference type="PROSITE" id="PS50109"/>
    </source>
</evidence>